<organism evidence="5 6">
    <name type="scientific">Humisphaera borealis</name>
    <dbReference type="NCBI Taxonomy" id="2807512"/>
    <lineage>
        <taxon>Bacteria</taxon>
        <taxon>Pseudomonadati</taxon>
        <taxon>Planctomycetota</taxon>
        <taxon>Phycisphaerae</taxon>
        <taxon>Tepidisphaerales</taxon>
        <taxon>Tepidisphaeraceae</taxon>
        <taxon>Humisphaera</taxon>
    </lineage>
</organism>
<keyword evidence="6" id="KW-1185">Reference proteome</keyword>
<feature type="transmembrane region" description="Helical" evidence="4">
    <location>
        <begin position="198"/>
        <end position="221"/>
    </location>
</feature>
<evidence type="ECO:0000313" key="6">
    <source>
        <dbReference type="Proteomes" id="UP000593765"/>
    </source>
</evidence>
<feature type="transmembrane region" description="Helical" evidence="4">
    <location>
        <begin position="140"/>
        <end position="160"/>
    </location>
</feature>
<evidence type="ECO:0000256" key="1">
    <source>
        <dbReference type="ARBA" id="ARBA00022692"/>
    </source>
</evidence>
<dbReference type="EMBL" id="CP063458">
    <property type="protein sequence ID" value="QOV87980.1"/>
    <property type="molecule type" value="Genomic_DNA"/>
</dbReference>
<evidence type="ECO:0000256" key="3">
    <source>
        <dbReference type="ARBA" id="ARBA00023136"/>
    </source>
</evidence>
<feature type="transmembrane region" description="Helical" evidence="4">
    <location>
        <begin position="114"/>
        <end position="134"/>
    </location>
</feature>
<feature type="transmembrane region" description="Helical" evidence="4">
    <location>
        <begin position="365"/>
        <end position="389"/>
    </location>
</feature>
<dbReference type="GO" id="GO:0022857">
    <property type="term" value="F:transmembrane transporter activity"/>
    <property type="evidence" value="ECO:0007669"/>
    <property type="project" value="InterPro"/>
</dbReference>
<gene>
    <name evidence="5" type="ORF">IPV69_17120</name>
</gene>
<proteinExistence type="predicted"/>
<dbReference type="Pfam" id="PF07690">
    <property type="entry name" value="MFS_1"/>
    <property type="match status" value="1"/>
</dbReference>
<feature type="transmembrane region" description="Helical" evidence="4">
    <location>
        <begin position="50"/>
        <end position="68"/>
    </location>
</feature>
<dbReference type="Proteomes" id="UP000593765">
    <property type="component" value="Chromosome"/>
</dbReference>
<keyword evidence="2 4" id="KW-1133">Transmembrane helix</keyword>
<evidence type="ECO:0000256" key="2">
    <source>
        <dbReference type="ARBA" id="ARBA00022989"/>
    </source>
</evidence>
<dbReference type="SUPFAM" id="SSF103473">
    <property type="entry name" value="MFS general substrate transporter"/>
    <property type="match status" value="2"/>
</dbReference>
<feature type="transmembrane region" description="Helical" evidence="4">
    <location>
        <begin position="241"/>
        <end position="259"/>
    </location>
</feature>
<feature type="transmembrane region" description="Helical" evidence="4">
    <location>
        <begin position="22"/>
        <end position="43"/>
    </location>
</feature>
<feature type="transmembrane region" description="Helical" evidence="4">
    <location>
        <begin position="74"/>
        <end position="93"/>
    </location>
</feature>
<dbReference type="KEGG" id="hbs:IPV69_17120"/>
<sequence>MFTIGIVFYTKDRFGWGLTENFRLAAAQGVVYVMGALSAHALTSRLSHRVATIALHSAMALACLAGVLAADRSAVAAVVAVLFAYTFFSAVAWPILESLVSVGTTGPTLARRLGVYNVVWPAVGAVVLAISGTVIERLPIGVFLVPAIAHLVCIGLAWMARTSSKGVPTATHAADDQSQHAPHAALLPSPELMRVRTVALWVSRLGLPATYAVIYGLMPLLPSLPAMERLDTSTQTFVSSAWPAARWLAFVALAAGTWWHTRPRVMVAAAVAMGIAFLGCALPPSQFLGTAISPTADMAALLLWQVVLGASLGVIYSGSLYFGMVLSEGSTEHSGYHEALIGLGWILGPGAGVLMQVLAPDNRGLAVVAVGSVIGLSVIAVVAASVIAGRTDRRGTHTKTLANTAQT</sequence>
<name>A0A7M2WTW9_9BACT</name>
<dbReference type="Gene3D" id="1.20.1250.20">
    <property type="entry name" value="MFS general substrate transporter like domains"/>
    <property type="match status" value="1"/>
</dbReference>
<feature type="transmembrane region" description="Helical" evidence="4">
    <location>
        <begin position="304"/>
        <end position="327"/>
    </location>
</feature>
<evidence type="ECO:0008006" key="7">
    <source>
        <dbReference type="Google" id="ProtNLM"/>
    </source>
</evidence>
<feature type="transmembrane region" description="Helical" evidence="4">
    <location>
        <begin position="266"/>
        <end position="284"/>
    </location>
</feature>
<keyword evidence="3 4" id="KW-0472">Membrane</keyword>
<dbReference type="InterPro" id="IPR036259">
    <property type="entry name" value="MFS_trans_sf"/>
</dbReference>
<evidence type="ECO:0000256" key="4">
    <source>
        <dbReference type="SAM" id="Phobius"/>
    </source>
</evidence>
<protein>
    <recommendedName>
        <fullName evidence="7">MFS transporter</fullName>
    </recommendedName>
</protein>
<dbReference type="InterPro" id="IPR011701">
    <property type="entry name" value="MFS"/>
</dbReference>
<evidence type="ECO:0000313" key="5">
    <source>
        <dbReference type="EMBL" id="QOV87980.1"/>
    </source>
</evidence>
<dbReference type="AlphaFoldDB" id="A0A7M2WTW9"/>
<feature type="transmembrane region" description="Helical" evidence="4">
    <location>
        <begin position="339"/>
        <end position="359"/>
    </location>
</feature>
<accession>A0A7M2WTW9</accession>
<keyword evidence="1 4" id="KW-0812">Transmembrane</keyword>
<reference evidence="5 6" key="1">
    <citation type="submission" date="2020-10" db="EMBL/GenBank/DDBJ databases">
        <title>Wide distribution of Phycisphaera-like planctomycetes from WD2101 soil group in peatlands and genome analysis of the first cultivated representative.</title>
        <authorList>
            <person name="Dedysh S.N."/>
            <person name="Beletsky A.V."/>
            <person name="Ivanova A."/>
            <person name="Kulichevskaya I.S."/>
            <person name="Suzina N.E."/>
            <person name="Philippov D.A."/>
            <person name="Rakitin A.L."/>
            <person name="Mardanov A.V."/>
            <person name="Ravin N.V."/>
        </authorList>
    </citation>
    <scope>NUCLEOTIDE SEQUENCE [LARGE SCALE GENOMIC DNA]</scope>
    <source>
        <strain evidence="5 6">M1803</strain>
    </source>
</reference>